<organism evidence="1 2">
    <name type="scientific">Brassica rapa subsp. trilocularis</name>
    <dbReference type="NCBI Taxonomy" id="1813537"/>
    <lineage>
        <taxon>Eukaryota</taxon>
        <taxon>Viridiplantae</taxon>
        <taxon>Streptophyta</taxon>
        <taxon>Embryophyta</taxon>
        <taxon>Tracheophyta</taxon>
        <taxon>Spermatophyta</taxon>
        <taxon>Magnoliopsida</taxon>
        <taxon>eudicotyledons</taxon>
        <taxon>Gunneridae</taxon>
        <taxon>Pentapetalae</taxon>
        <taxon>rosids</taxon>
        <taxon>malvids</taxon>
        <taxon>Brassicales</taxon>
        <taxon>Brassicaceae</taxon>
        <taxon>Brassiceae</taxon>
        <taxon>Brassica</taxon>
    </lineage>
</organism>
<protein>
    <submittedName>
        <fullName evidence="1">Uncharacterized protein</fullName>
    </submittedName>
</protein>
<comment type="caution">
    <text evidence="1">The sequence shown here is derived from an EMBL/GenBank/DDBJ whole genome shotgun (WGS) entry which is preliminary data.</text>
</comment>
<dbReference type="EMBL" id="JADBGQ010000003">
    <property type="protein sequence ID" value="KAG5405328.1"/>
    <property type="molecule type" value="Genomic_DNA"/>
</dbReference>
<dbReference type="Proteomes" id="UP000823674">
    <property type="component" value="Chromosome A03"/>
</dbReference>
<accession>A0ABQ7N3V9</accession>
<keyword evidence="2" id="KW-1185">Reference proteome</keyword>
<gene>
    <name evidence="1" type="primary">A03p034770.1_BraROA</name>
    <name evidence="1" type="ORF">IGI04_011447</name>
</gene>
<dbReference type="PANTHER" id="PTHR36748">
    <property type="entry name" value="MENTAL RETARDATION GTPASE ACTIVATING PROTEIN"/>
    <property type="match status" value="1"/>
</dbReference>
<evidence type="ECO:0000313" key="2">
    <source>
        <dbReference type="Proteomes" id="UP000823674"/>
    </source>
</evidence>
<proteinExistence type="predicted"/>
<evidence type="ECO:0000313" key="1">
    <source>
        <dbReference type="EMBL" id="KAG5405328.1"/>
    </source>
</evidence>
<dbReference type="PANTHER" id="PTHR36748:SF4">
    <property type="entry name" value="MENTAL RETARDATION GTPASE ACTIVATING PROTEIN"/>
    <property type="match status" value="1"/>
</dbReference>
<name>A0ABQ7N3V9_BRACM</name>
<sequence length="299" mass="34158">MALRGKELEFNLQEWSRKGRFTREIPSSRRFSASSREDRKSSRATCTISIFIADQEIDPSNYSFTSALKALQAKTMYKKNQDWLKPEGVELNSKWNEAEKYICNPLSGEVPMECLSSKTLNSRSFRDVSNKSTPLMNFPYNHNLNNSRTSNPNVRIIQEDHVSTDPVLIQGHLLSSLLNNNIIKAVLCCGFKINLGCFGAEKKVVGLKRDVGVQSAPVSVSLVKTPPTKADDSQHEFALELKAQQEDVKVDEDKKHMMTKENQEEKKTTGRRLFSWMRKRQRQPTKSKCFFLICLIKAF</sequence>
<reference evidence="1 2" key="1">
    <citation type="submission" date="2021-03" db="EMBL/GenBank/DDBJ databases">
        <authorList>
            <person name="King G.J."/>
            <person name="Bancroft I."/>
            <person name="Baten A."/>
            <person name="Bloomfield J."/>
            <person name="Borpatragohain P."/>
            <person name="He Z."/>
            <person name="Irish N."/>
            <person name="Irwin J."/>
            <person name="Liu K."/>
            <person name="Mauleon R.P."/>
            <person name="Moore J."/>
            <person name="Morris R."/>
            <person name="Ostergaard L."/>
            <person name="Wang B."/>
            <person name="Wells R."/>
        </authorList>
    </citation>
    <scope>NUCLEOTIDE SEQUENCE [LARGE SCALE GENOMIC DNA]</scope>
    <source>
        <strain evidence="1">R-o-18</strain>
        <tissue evidence="1">Leaf</tissue>
    </source>
</reference>